<reference evidence="2" key="1">
    <citation type="submission" date="2023-05" db="EMBL/GenBank/DDBJ databases">
        <title>Genome and transcriptome analyses reveal genes involved in the formation of fine ridges on petal epidermal cells in Hibiscus trionum.</title>
        <authorList>
            <person name="Koshimizu S."/>
            <person name="Masuda S."/>
            <person name="Ishii T."/>
            <person name="Shirasu K."/>
            <person name="Hoshino A."/>
            <person name="Arita M."/>
        </authorList>
    </citation>
    <scope>NUCLEOTIDE SEQUENCE</scope>
    <source>
        <strain evidence="2">Hamamatsu line</strain>
    </source>
</reference>
<sequence>MVLNLKRTLLDLKEYLSKSLMSVFISMLTLQINSSMMPLFTWEKSFHGRRRGSKLTSTNVISDNNQELINRQCVQRCEVEVGVVNFDHRLVLDSCADHLQSLLFFRLNFDPWHRL</sequence>
<keyword evidence="3" id="KW-1185">Reference proteome</keyword>
<accession>A0A9W7HU00</accession>
<evidence type="ECO:0000313" key="3">
    <source>
        <dbReference type="Proteomes" id="UP001165190"/>
    </source>
</evidence>
<organism evidence="2 3">
    <name type="scientific">Hibiscus trionum</name>
    <name type="common">Flower of an hour</name>
    <dbReference type="NCBI Taxonomy" id="183268"/>
    <lineage>
        <taxon>Eukaryota</taxon>
        <taxon>Viridiplantae</taxon>
        <taxon>Streptophyta</taxon>
        <taxon>Embryophyta</taxon>
        <taxon>Tracheophyta</taxon>
        <taxon>Spermatophyta</taxon>
        <taxon>Magnoliopsida</taxon>
        <taxon>eudicotyledons</taxon>
        <taxon>Gunneridae</taxon>
        <taxon>Pentapetalae</taxon>
        <taxon>rosids</taxon>
        <taxon>malvids</taxon>
        <taxon>Malvales</taxon>
        <taxon>Malvaceae</taxon>
        <taxon>Malvoideae</taxon>
        <taxon>Hibiscus</taxon>
    </lineage>
</organism>
<dbReference type="EMBL" id="BSYR01000019">
    <property type="protein sequence ID" value="GMI83111.1"/>
    <property type="molecule type" value="Genomic_DNA"/>
</dbReference>
<comment type="caution">
    <text evidence="2">The sequence shown here is derived from an EMBL/GenBank/DDBJ whole genome shotgun (WGS) entry which is preliminary data.</text>
</comment>
<feature type="transmembrane region" description="Helical" evidence="1">
    <location>
        <begin position="20"/>
        <end position="42"/>
    </location>
</feature>
<keyword evidence="1" id="KW-0472">Membrane</keyword>
<evidence type="ECO:0000256" key="1">
    <source>
        <dbReference type="SAM" id="Phobius"/>
    </source>
</evidence>
<name>A0A9W7HU00_HIBTR</name>
<gene>
    <name evidence="2" type="ORF">HRI_001980400</name>
</gene>
<protein>
    <submittedName>
        <fullName evidence="2">Uncharacterized protein</fullName>
    </submittedName>
</protein>
<dbReference type="AlphaFoldDB" id="A0A9W7HU00"/>
<dbReference type="Proteomes" id="UP001165190">
    <property type="component" value="Unassembled WGS sequence"/>
</dbReference>
<keyword evidence="1" id="KW-1133">Transmembrane helix</keyword>
<keyword evidence="1" id="KW-0812">Transmembrane</keyword>
<evidence type="ECO:0000313" key="2">
    <source>
        <dbReference type="EMBL" id="GMI83111.1"/>
    </source>
</evidence>
<proteinExistence type="predicted"/>